<dbReference type="SMART" id="SM00360">
    <property type="entry name" value="RRM"/>
    <property type="match status" value="1"/>
</dbReference>
<feature type="domain" description="F-box" evidence="5">
    <location>
        <begin position="490"/>
        <end position="534"/>
    </location>
</feature>
<evidence type="ECO:0000256" key="1">
    <source>
        <dbReference type="ARBA" id="ARBA00022786"/>
    </source>
</evidence>
<dbReference type="PROSITE" id="PS50102">
    <property type="entry name" value="RRM"/>
    <property type="match status" value="1"/>
</dbReference>
<sequence>MSTDICYEMDVVYKKERLTEQCNQNYTEANTTNSSINKLNNDCLLLIFHYLPIVDRIRIERVCKHWKNVSQGSWHNMKSLDLHNSSWGFLSETKTKQINISTLQKVLSRCGKFLREIHLTNIFCETRESALCIIGNLCPNLQIINLGYLQVTSTGITSLANNCHNITKLSLDTICLFDKDLEKLFKANRKLQYLRLIDNNISGKCLLHLPPKTMEEIIIERCDCVCDDDIVEAIANLKNLKCLIIKECFDVWKKTTEATGKYCTNLRTLEIIGKSSLLQFNGISHITSLTDLINLKVSANWFIGNSILRKLNLHCQQLIYLDLSDIPGHFIRDYTLQAIEKFTNLEVLITHDLYQVTSNDFLNYGNISETTEDDVPIRKLFVSNLAERTTYKDLNILFSKYGNVESCFLIRNQGKSNYAFVTFDTVASAVRARNEGIQLHNRCLRVEAADSWHQPDNIENQYYSKDWQKSYEKQLNEPCNEIFIQSNITDTSIQILNDDCLIHIFLQLPIIDRVRIERVCKRWRALSQESWKSVKKLDLLCMDSSVLSSLAINTPILRKILLRCGRFLNEINLSQVESRLSPSTLTIVGKLCPNLQRIDVTALTVSLAGINSLMKNCRNITKLSLGPTTYICDRDLQKLFKLNPKLRYFKVVTGKICGKCLLHLPLETMEEIVLERCSYLQIQCLSQAIEKLQNLKSLTIKNCLDVSTIVMQTIGMHCTNLKMLELSELYMPIRSNEILHIAQLTNLEVLKVSRNAMITDEFLSNLASKCQQLIYLDISECDSVTSVGIAAVATLQKLETLIMNDMFDVTETDMQGMCSLKKLECRGCFFGDTTMIKLLASAPQLELLDLSYCHGITNFTLKKAAKVTVSRTNSTVLKIFVGNTAVNLKKFEEVSPFLHIVNVAC</sequence>
<keyword evidence="1" id="KW-0833">Ubl conjugation pathway</keyword>
<dbReference type="SUPFAM" id="SSF52047">
    <property type="entry name" value="RNI-like"/>
    <property type="match status" value="2"/>
</dbReference>
<evidence type="ECO:0000256" key="2">
    <source>
        <dbReference type="ARBA" id="ARBA00022884"/>
    </source>
</evidence>
<feature type="domain" description="RRM" evidence="4">
    <location>
        <begin position="378"/>
        <end position="451"/>
    </location>
</feature>
<evidence type="ECO:0000259" key="4">
    <source>
        <dbReference type="PROSITE" id="PS50102"/>
    </source>
</evidence>
<dbReference type="SMART" id="SM00256">
    <property type="entry name" value="FBOX"/>
    <property type="match status" value="2"/>
</dbReference>
<evidence type="ECO:0000259" key="5">
    <source>
        <dbReference type="PROSITE" id="PS50181"/>
    </source>
</evidence>
<dbReference type="GO" id="GO:0031146">
    <property type="term" value="P:SCF-dependent proteasomal ubiquitin-dependent protein catabolic process"/>
    <property type="evidence" value="ECO:0007669"/>
    <property type="project" value="TreeGrafter"/>
</dbReference>
<feature type="domain" description="F-box" evidence="5">
    <location>
        <begin position="33"/>
        <end position="77"/>
    </location>
</feature>
<keyword evidence="7" id="KW-1185">Reference proteome</keyword>
<dbReference type="PROSITE" id="PS50181">
    <property type="entry name" value="FBOX"/>
    <property type="match status" value="2"/>
</dbReference>
<dbReference type="Pfam" id="PF00646">
    <property type="entry name" value="F-box"/>
    <property type="match status" value="2"/>
</dbReference>
<dbReference type="Proteomes" id="UP000076502">
    <property type="component" value="Unassembled WGS sequence"/>
</dbReference>
<evidence type="ECO:0000256" key="3">
    <source>
        <dbReference type="PROSITE-ProRule" id="PRU00176"/>
    </source>
</evidence>
<dbReference type="STRING" id="178035.A0A154PGR8"/>
<dbReference type="AlphaFoldDB" id="A0A154PGR8"/>
<dbReference type="GO" id="GO:0003723">
    <property type="term" value="F:RNA binding"/>
    <property type="evidence" value="ECO:0007669"/>
    <property type="project" value="UniProtKB-UniRule"/>
</dbReference>
<dbReference type="InterPro" id="IPR000504">
    <property type="entry name" value="RRM_dom"/>
</dbReference>
<dbReference type="InterPro" id="IPR036047">
    <property type="entry name" value="F-box-like_dom_sf"/>
</dbReference>
<dbReference type="InterPro" id="IPR032675">
    <property type="entry name" value="LRR_dom_sf"/>
</dbReference>
<evidence type="ECO:0000313" key="7">
    <source>
        <dbReference type="Proteomes" id="UP000076502"/>
    </source>
</evidence>
<dbReference type="PANTHER" id="PTHR13318">
    <property type="entry name" value="PARTNER OF PAIRED, ISOFORM B-RELATED"/>
    <property type="match status" value="1"/>
</dbReference>
<dbReference type="InterPro" id="IPR001810">
    <property type="entry name" value="F-box_dom"/>
</dbReference>
<dbReference type="Pfam" id="PF00076">
    <property type="entry name" value="RRM_1"/>
    <property type="match status" value="1"/>
</dbReference>
<dbReference type="OMA" id="CNAVTNT"/>
<dbReference type="EMBL" id="KQ434900">
    <property type="protein sequence ID" value="KZC11051.1"/>
    <property type="molecule type" value="Genomic_DNA"/>
</dbReference>
<dbReference type="SUPFAM" id="SSF54928">
    <property type="entry name" value="RNA-binding domain, RBD"/>
    <property type="match status" value="1"/>
</dbReference>
<proteinExistence type="predicted"/>
<evidence type="ECO:0000313" key="6">
    <source>
        <dbReference type="EMBL" id="KZC11051.1"/>
    </source>
</evidence>
<dbReference type="Gene3D" id="3.80.10.10">
    <property type="entry name" value="Ribonuclease Inhibitor"/>
    <property type="match status" value="5"/>
</dbReference>
<accession>A0A154PGR8</accession>
<dbReference type="GO" id="GO:0019005">
    <property type="term" value="C:SCF ubiquitin ligase complex"/>
    <property type="evidence" value="ECO:0007669"/>
    <property type="project" value="TreeGrafter"/>
</dbReference>
<organism evidence="6 7">
    <name type="scientific">Dufourea novaeangliae</name>
    <name type="common">Sweat bee</name>
    <dbReference type="NCBI Taxonomy" id="178035"/>
    <lineage>
        <taxon>Eukaryota</taxon>
        <taxon>Metazoa</taxon>
        <taxon>Ecdysozoa</taxon>
        <taxon>Arthropoda</taxon>
        <taxon>Hexapoda</taxon>
        <taxon>Insecta</taxon>
        <taxon>Pterygota</taxon>
        <taxon>Neoptera</taxon>
        <taxon>Endopterygota</taxon>
        <taxon>Hymenoptera</taxon>
        <taxon>Apocrita</taxon>
        <taxon>Aculeata</taxon>
        <taxon>Apoidea</taxon>
        <taxon>Anthophila</taxon>
        <taxon>Halictidae</taxon>
        <taxon>Rophitinae</taxon>
        <taxon>Dufourea</taxon>
    </lineage>
</organism>
<gene>
    <name evidence="6" type="ORF">WN55_02406</name>
</gene>
<dbReference type="Gene3D" id="3.30.70.330">
    <property type="match status" value="1"/>
</dbReference>
<dbReference type="InterPro" id="IPR012677">
    <property type="entry name" value="Nucleotide-bd_a/b_plait_sf"/>
</dbReference>
<keyword evidence="2 3" id="KW-0694">RNA-binding</keyword>
<dbReference type="SMART" id="SM00367">
    <property type="entry name" value="LRR_CC"/>
    <property type="match status" value="9"/>
</dbReference>
<dbReference type="CDD" id="cd00590">
    <property type="entry name" value="RRM_SF"/>
    <property type="match status" value="1"/>
</dbReference>
<dbReference type="InterPro" id="IPR006553">
    <property type="entry name" value="Leu-rich_rpt_Cys-con_subtyp"/>
</dbReference>
<dbReference type="OrthoDB" id="549243at2759"/>
<dbReference type="SUPFAM" id="SSF81383">
    <property type="entry name" value="F-box domain"/>
    <property type="match status" value="2"/>
</dbReference>
<dbReference type="InterPro" id="IPR035979">
    <property type="entry name" value="RBD_domain_sf"/>
</dbReference>
<protein>
    <submittedName>
        <fullName evidence="6">Putative RNA-binding protein EEED8.10</fullName>
    </submittedName>
</protein>
<reference evidence="6 7" key="1">
    <citation type="submission" date="2015-07" db="EMBL/GenBank/DDBJ databases">
        <title>The genome of Dufourea novaeangliae.</title>
        <authorList>
            <person name="Pan H."/>
            <person name="Kapheim K."/>
        </authorList>
    </citation>
    <scope>NUCLEOTIDE SEQUENCE [LARGE SCALE GENOMIC DNA]</scope>
    <source>
        <strain evidence="6">0120121106</strain>
        <tissue evidence="6">Whole body</tissue>
    </source>
</reference>
<name>A0A154PGR8_DUFNO</name>